<evidence type="ECO:0000313" key="2">
    <source>
        <dbReference type="Proteomes" id="UP000181870"/>
    </source>
</evidence>
<dbReference type="PROSITE" id="PS51257">
    <property type="entry name" value="PROKAR_LIPOPROTEIN"/>
    <property type="match status" value="1"/>
</dbReference>
<sequence length="106" mass="12195">MRKIILTIILFCGFVFTSCESEQVKMGRRAVYDKINSVLSSGKIESESHYVIENGNVYWEVEYHHWSGHPGTQIAFMHFMSNGNYAVDITKQEFEKQTGKKAKKGK</sequence>
<organism evidence="1 2">
    <name type="scientific">Bacteroides ovatus</name>
    <dbReference type="NCBI Taxonomy" id="28116"/>
    <lineage>
        <taxon>Bacteria</taxon>
        <taxon>Pseudomonadati</taxon>
        <taxon>Bacteroidota</taxon>
        <taxon>Bacteroidia</taxon>
        <taxon>Bacteroidales</taxon>
        <taxon>Bacteroidaceae</taxon>
        <taxon>Bacteroides</taxon>
    </lineage>
</organism>
<evidence type="ECO:0000313" key="1">
    <source>
        <dbReference type="EMBL" id="SDI87384.1"/>
    </source>
</evidence>
<accession>A0A1G8P4H0</accession>
<reference evidence="2" key="1">
    <citation type="submission" date="2016-10" db="EMBL/GenBank/DDBJ databases">
        <authorList>
            <person name="Varghese N."/>
            <person name="Submissions S."/>
        </authorList>
    </citation>
    <scope>NUCLEOTIDE SEQUENCE [LARGE SCALE GENOMIC DNA]</scope>
    <source>
        <strain evidence="2">NLAE-zl-C57</strain>
    </source>
</reference>
<dbReference type="RefSeq" id="WP_009000627.1">
    <property type="nucleotide sequence ID" value="NZ_CAKJYZ010000002.1"/>
</dbReference>
<proteinExistence type="predicted"/>
<dbReference type="AlphaFoldDB" id="A0A1G8P4H0"/>
<dbReference type="EMBL" id="FNDO01000085">
    <property type="protein sequence ID" value="SDI87384.1"/>
    <property type="molecule type" value="Genomic_DNA"/>
</dbReference>
<dbReference type="Proteomes" id="UP000181870">
    <property type="component" value="Unassembled WGS sequence"/>
</dbReference>
<name>A0A1G8P4H0_BACOV</name>
<protein>
    <submittedName>
        <fullName evidence="1">Uncharacterized protein</fullName>
    </submittedName>
</protein>
<gene>
    <name evidence="1" type="ORF">SAMN05192582_10856</name>
</gene>